<sequence>MAERPLIAVVDDDESVRESLPDLLHMFGFAARAFASAEEFLASGCAGEARCLILDVAMPGMSGEDLQHELKLRRETVPIVFITAHGDNVLRPRVLDQGAVECLFKPFSDTALLGAIQAALKVE</sequence>
<evidence type="ECO:0000256" key="1">
    <source>
        <dbReference type="ARBA" id="ARBA00022553"/>
    </source>
</evidence>
<evidence type="ECO:0000259" key="3">
    <source>
        <dbReference type="PROSITE" id="PS50110"/>
    </source>
</evidence>
<organism evidence="4 5">
    <name type="scientific">Paraburkholderia ferrariae</name>
    <dbReference type="NCBI Taxonomy" id="386056"/>
    <lineage>
        <taxon>Bacteria</taxon>
        <taxon>Pseudomonadati</taxon>
        <taxon>Pseudomonadota</taxon>
        <taxon>Betaproteobacteria</taxon>
        <taxon>Burkholderiales</taxon>
        <taxon>Burkholderiaceae</taxon>
        <taxon>Paraburkholderia</taxon>
    </lineage>
</organism>
<evidence type="ECO:0000313" key="4">
    <source>
        <dbReference type="EMBL" id="MEM5425271.1"/>
    </source>
</evidence>
<dbReference type="InterPro" id="IPR011006">
    <property type="entry name" value="CheY-like_superfamily"/>
</dbReference>
<dbReference type="EMBL" id="JAYMRV010000011">
    <property type="protein sequence ID" value="MEM5425271.1"/>
    <property type="molecule type" value="Genomic_DNA"/>
</dbReference>
<evidence type="ECO:0000256" key="2">
    <source>
        <dbReference type="PROSITE-ProRule" id="PRU00169"/>
    </source>
</evidence>
<gene>
    <name evidence="4" type="ORF">VSR73_29960</name>
</gene>
<comment type="caution">
    <text evidence="4">The sequence shown here is derived from an EMBL/GenBank/DDBJ whole genome shotgun (WGS) entry which is preliminary data.</text>
</comment>
<keyword evidence="1 2" id="KW-0597">Phosphoprotein</keyword>
<dbReference type="InterPro" id="IPR050595">
    <property type="entry name" value="Bact_response_regulator"/>
</dbReference>
<reference evidence="4 5" key="1">
    <citation type="submission" date="2024-01" db="EMBL/GenBank/DDBJ databases">
        <title>The diversity of rhizobia nodulating Mimosa spp. in eleven states of Brazil covering several biomes is determined by host plant, location, and edaphic factors.</title>
        <authorList>
            <person name="Rouws L."/>
            <person name="Barauna A."/>
            <person name="Beukes C."/>
            <person name="De Faria S.M."/>
            <person name="Gross E."/>
            <person name="Dos Reis Junior F.B."/>
            <person name="Simon M."/>
            <person name="Maluk M."/>
            <person name="Odee D.W."/>
            <person name="Kenicer G."/>
            <person name="Young J.P.W."/>
            <person name="Reis V.M."/>
            <person name="Zilli J."/>
            <person name="James E.K."/>
        </authorList>
    </citation>
    <scope>NUCLEOTIDE SEQUENCE [LARGE SCALE GENOMIC DNA]</scope>
    <source>
        <strain evidence="4 5">JPY167</strain>
    </source>
</reference>
<feature type="modified residue" description="4-aspartylphosphate" evidence="2">
    <location>
        <position position="55"/>
    </location>
</feature>
<feature type="domain" description="Response regulatory" evidence="3">
    <location>
        <begin position="6"/>
        <end position="120"/>
    </location>
</feature>
<name>A0ABU9S0F4_9BURK</name>
<dbReference type="SMART" id="SM00448">
    <property type="entry name" value="REC"/>
    <property type="match status" value="1"/>
</dbReference>
<dbReference type="PANTHER" id="PTHR44591:SF25">
    <property type="entry name" value="CHEMOTAXIS TWO-COMPONENT RESPONSE REGULATOR"/>
    <property type="match status" value="1"/>
</dbReference>
<dbReference type="PROSITE" id="PS50110">
    <property type="entry name" value="RESPONSE_REGULATORY"/>
    <property type="match status" value="1"/>
</dbReference>
<protein>
    <submittedName>
        <fullName evidence="4">Response regulator</fullName>
    </submittedName>
</protein>
<dbReference type="Pfam" id="PF00072">
    <property type="entry name" value="Response_reg"/>
    <property type="match status" value="1"/>
</dbReference>
<evidence type="ECO:0000313" key="5">
    <source>
        <dbReference type="Proteomes" id="UP001489897"/>
    </source>
</evidence>
<keyword evidence="5" id="KW-1185">Reference proteome</keyword>
<proteinExistence type="predicted"/>
<dbReference type="SUPFAM" id="SSF52172">
    <property type="entry name" value="CheY-like"/>
    <property type="match status" value="1"/>
</dbReference>
<dbReference type="InterPro" id="IPR001789">
    <property type="entry name" value="Sig_transdc_resp-reg_receiver"/>
</dbReference>
<dbReference type="PANTHER" id="PTHR44591">
    <property type="entry name" value="STRESS RESPONSE REGULATOR PROTEIN 1"/>
    <property type="match status" value="1"/>
</dbReference>
<accession>A0ABU9S0F4</accession>
<dbReference type="RefSeq" id="WP_342949297.1">
    <property type="nucleotide sequence ID" value="NZ_JAYMRV010000011.1"/>
</dbReference>
<dbReference type="Proteomes" id="UP001489897">
    <property type="component" value="Unassembled WGS sequence"/>
</dbReference>
<dbReference type="Gene3D" id="3.40.50.2300">
    <property type="match status" value="1"/>
</dbReference>